<sequence>MISACSLVRMSSCSASAASALNAPNTLVTSARTVSTVSDCSLMSVFRHSIVRIIKSIEHLLLISCQRVLISGIAVLTLGLLLTLKPRGILLACTYSVNVER</sequence>
<accession>A0A974HAZ2</accession>
<reference evidence="3" key="1">
    <citation type="journal article" date="2016" name="Nature">
        <title>Genome evolution in the allotetraploid frog Xenopus laevis.</title>
        <authorList>
            <person name="Session A.M."/>
            <person name="Uno Y."/>
            <person name="Kwon T."/>
            <person name="Chapman J.A."/>
            <person name="Toyoda A."/>
            <person name="Takahashi S."/>
            <person name="Fukui A."/>
            <person name="Hikosaka A."/>
            <person name="Suzuki A."/>
            <person name="Kondo M."/>
            <person name="van Heeringen S.J."/>
            <person name="Quigley I."/>
            <person name="Heinz S."/>
            <person name="Ogino H."/>
            <person name="Ochi H."/>
            <person name="Hellsten U."/>
            <person name="Lyons J.B."/>
            <person name="Simakov O."/>
            <person name="Putnam N."/>
            <person name="Stites J."/>
            <person name="Kuroki Y."/>
            <person name="Tanaka T."/>
            <person name="Michiue T."/>
            <person name="Watanabe M."/>
            <person name="Bogdanovic O."/>
            <person name="Lister R."/>
            <person name="Georgiou G."/>
            <person name="Paranjpe S.S."/>
            <person name="van Kruijsbergen I."/>
            <person name="Shu S."/>
            <person name="Carlson J."/>
            <person name="Kinoshita T."/>
            <person name="Ohta Y."/>
            <person name="Mawaribuchi S."/>
            <person name="Jenkins J."/>
            <person name="Grimwood J."/>
            <person name="Schmutz J."/>
            <person name="Mitros T."/>
            <person name="Mozaffari S.V."/>
            <person name="Suzuki Y."/>
            <person name="Haramoto Y."/>
            <person name="Yamamoto T.S."/>
            <person name="Takagi C."/>
            <person name="Heald R."/>
            <person name="Miller K."/>
            <person name="Haudenschild C."/>
            <person name="Kitzman J."/>
            <person name="Nakayama T."/>
            <person name="Izutsu Y."/>
            <person name="Robert J."/>
            <person name="Fortriede J."/>
            <person name="Burns K."/>
            <person name="Lotay V."/>
            <person name="Karimi K."/>
            <person name="Yasuoka Y."/>
            <person name="Dichmann D.S."/>
            <person name="Flajnik M.F."/>
            <person name="Houston D.W."/>
            <person name="Shendure J."/>
            <person name="DuPasquier L."/>
            <person name="Vize P.D."/>
            <person name="Zorn A.M."/>
            <person name="Ito M."/>
            <person name="Marcotte E.M."/>
            <person name="Wallingford J.B."/>
            <person name="Ito Y."/>
            <person name="Asashima M."/>
            <person name="Ueno N."/>
            <person name="Matsuda Y."/>
            <person name="Veenstra G.J."/>
            <person name="Fujiyama A."/>
            <person name="Harland R.M."/>
            <person name="Taira M."/>
            <person name="Rokhsar D.S."/>
        </authorList>
    </citation>
    <scope>NUCLEOTIDE SEQUENCE [LARGE SCALE GENOMIC DNA]</scope>
    <source>
        <strain evidence="3">J</strain>
    </source>
</reference>
<protein>
    <submittedName>
        <fullName evidence="2">Uncharacterized protein</fullName>
    </submittedName>
</protein>
<keyword evidence="1" id="KW-0812">Transmembrane</keyword>
<dbReference type="Proteomes" id="UP000694892">
    <property type="component" value="Chromosome 7L"/>
</dbReference>
<evidence type="ECO:0000256" key="1">
    <source>
        <dbReference type="SAM" id="Phobius"/>
    </source>
</evidence>
<dbReference type="EMBL" id="CM004478">
    <property type="protein sequence ID" value="OCT71327.1"/>
    <property type="molecule type" value="Genomic_DNA"/>
</dbReference>
<keyword evidence="1" id="KW-0472">Membrane</keyword>
<feature type="transmembrane region" description="Helical" evidence="1">
    <location>
        <begin position="60"/>
        <end position="82"/>
    </location>
</feature>
<keyword evidence="1" id="KW-1133">Transmembrane helix</keyword>
<evidence type="ECO:0000313" key="3">
    <source>
        <dbReference type="Proteomes" id="UP000694892"/>
    </source>
</evidence>
<name>A0A974HAZ2_XENLA</name>
<organism evidence="2 3">
    <name type="scientific">Xenopus laevis</name>
    <name type="common">African clawed frog</name>
    <dbReference type="NCBI Taxonomy" id="8355"/>
    <lineage>
        <taxon>Eukaryota</taxon>
        <taxon>Metazoa</taxon>
        <taxon>Chordata</taxon>
        <taxon>Craniata</taxon>
        <taxon>Vertebrata</taxon>
        <taxon>Euteleostomi</taxon>
        <taxon>Amphibia</taxon>
        <taxon>Batrachia</taxon>
        <taxon>Anura</taxon>
        <taxon>Pipoidea</taxon>
        <taxon>Pipidae</taxon>
        <taxon>Xenopodinae</taxon>
        <taxon>Xenopus</taxon>
        <taxon>Xenopus</taxon>
    </lineage>
</organism>
<gene>
    <name evidence="2" type="ORF">XELAEV_18034306mg</name>
</gene>
<dbReference type="AlphaFoldDB" id="A0A974HAZ2"/>
<evidence type="ECO:0000313" key="2">
    <source>
        <dbReference type="EMBL" id="OCT71327.1"/>
    </source>
</evidence>
<proteinExistence type="predicted"/>